<proteinExistence type="predicted"/>
<dbReference type="EMBL" id="JBHUOK010000033">
    <property type="protein sequence ID" value="MFD2791260.1"/>
    <property type="molecule type" value="Genomic_DNA"/>
</dbReference>
<keyword evidence="2" id="KW-1185">Reference proteome</keyword>
<reference evidence="2" key="1">
    <citation type="journal article" date="2019" name="Int. J. Syst. Evol. Microbiol.">
        <title>The Global Catalogue of Microorganisms (GCM) 10K type strain sequencing project: providing services to taxonomists for standard genome sequencing and annotation.</title>
        <authorList>
            <consortium name="The Broad Institute Genomics Platform"/>
            <consortium name="The Broad Institute Genome Sequencing Center for Infectious Disease"/>
            <person name="Wu L."/>
            <person name="Ma J."/>
        </authorList>
    </citation>
    <scope>NUCLEOTIDE SEQUENCE [LARGE SCALE GENOMIC DNA]</scope>
    <source>
        <strain evidence="2">KCTC 52924</strain>
    </source>
</reference>
<organism evidence="1 2">
    <name type="scientific">Arenibacter antarcticus</name>
    <dbReference type="NCBI Taxonomy" id="2040469"/>
    <lineage>
        <taxon>Bacteria</taxon>
        <taxon>Pseudomonadati</taxon>
        <taxon>Bacteroidota</taxon>
        <taxon>Flavobacteriia</taxon>
        <taxon>Flavobacteriales</taxon>
        <taxon>Flavobacteriaceae</taxon>
        <taxon>Arenibacter</taxon>
    </lineage>
</organism>
<sequence>MKKLLKLTLVVLLLVSCKESRKSSDPASSKILEGVMDEVTGKNVDVNEEYALLLVELGTKSPLTNDQLMDAFPKKLSNLSLDPSEQNIIEPKISGGQLVSGRFGDDTVRMEILDAAGQKAVGAILPLKMLHLNKVTSENNNTIRYSKKERNGILTFGTDRDKNTKADFQSELRFLYDNRFYVTLEGKGMDVDALWKAMGIENLSRFKDFNK</sequence>
<evidence type="ECO:0000313" key="1">
    <source>
        <dbReference type="EMBL" id="MFD2791260.1"/>
    </source>
</evidence>
<gene>
    <name evidence="1" type="ORF">ACFS1K_15910</name>
</gene>
<dbReference type="RefSeq" id="WP_251808526.1">
    <property type="nucleotide sequence ID" value="NZ_CP166679.1"/>
</dbReference>
<protein>
    <recommendedName>
        <fullName evidence="3">DUF4252 domain-containing protein</fullName>
    </recommendedName>
</protein>
<dbReference type="PROSITE" id="PS51257">
    <property type="entry name" value="PROKAR_LIPOPROTEIN"/>
    <property type="match status" value="1"/>
</dbReference>
<evidence type="ECO:0008006" key="3">
    <source>
        <dbReference type="Google" id="ProtNLM"/>
    </source>
</evidence>
<accession>A0ABW5VLA8</accession>
<comment type="caution">
    <text evidence="1">The sequence shown here is derived from an EMBL/GenBank/DDBJ whole genome shotgun (WGS) entry which is preliminary data.</text>
</comment>
<evidence type="ECO:0000313" key="2">
    <source>
        <dbReference type="Proteomes" id="UP001597532"/>
    </source>
</evidence>
<dbReference type="Proteomes" id="UP001597532">
    <property type="component" value="Unassembled WGS sequence"/>
</dbReference>
<name>A0ABW5VLA8_9FLAO</name>